<evidence type="ECO:0000256" key="5">
    <source>
        <dbReference type="SAM" id="Phobius"/>
    </source>
</evidence>
<evidence type="ECO:0000313" key="8">
    <source>
        <dbReference type="Proteomes" id="UP001642483"/>
    </source>
</evidence>
<dbReference type="CDD" id="cd07990">
    <property type="entry name" value="LPLAT_LCLAT1-like"/>
    <property type="match status" value="1"/>
</dbReference>
<comment type="similarity">
    <text evidence="1">Belongs to the 1-acyl-sn-glycerol-3-phosphate acyltransferase family.</text>
</comment>
<name>A0ABP0G8P2_CLALP</name>
<feature type="transmembrane region" description="Helical" evidence="5">
    <location>
        <begin position="333"/>
        <end position="353"/>
    </location>
</feature>
<keyword evidence="5" id="KW-0472">Membrane</keyword>
<dbReference type="SUPFAM" id="SSF69593">
    <property type="entry name" value="Glycerol-3-phosphate (1)-acyltransferase"/>
    <property type="match status" value="1"/>
</dbReference>
<dbReference type="Pfam" id="PF16076">
    <property type="entry name" value="Acyltransf_C"/>
    <property type="match status" value="1"/>
</dbReference>
<sequence>MTTILLIYLFLASGLMINSLQLLALPFWFLRCKRIYSFFVGKLNYMIFCWPICIAQWWANIEIHNISSPEGFQKAGKERALVVQNHKSQLDWVAAFLVADSISLLEQSKAIVKKLVKYVPVFGFSVWFLDFIFLERRMDRDKPTIEKVTKSLKENDGLYNILMFPEGTRFTPARHKRSQEYALKNGIQPLKCHLVPRTKGFVMVTQELRNSLEMLYDATVCVRGRKNPTFLDMLQGKPAIIDYFVRRVSLAEVPKDESTCKQYLYDVYQEKDRLFEHHLQHEEFPFGKSDPKYSTYISKKLPKRQPPLYVVLCLSVLSVMQLIYFVYFALTTGVLGVLVAIFLIVVSIFLLFVKILTPKST</sequence>
<dbReference type="PANTHER" id="PTHR10983">
    <property type="entry name" value="1-ACYLGLYCEROL-3-PHOSPHATE ACYLTRANSFERASE-RELATED"/>
    <property type="match status" value="1"/>
</dbReference>
<reference evidence="7 8" key="1">
    <citation type="submission" date="2024-02" db="EMBL/GenBank/DDBJ databases">
        <authorList>
            <person name="Daric V."/>
            <person name="Darras S."/>
        </authorList>
    </citation>
    <scope>NUCLEOTIDE SEQUENCE [LARGE SCALE GENOMIC DNA]</scope>
</reference>
<accession>A0ABP0G8P2</accession>
<gene>
    <name evidence="7" type="ORF">CVLEPA_LOCUS19906</name>
</gene>
<feature type="transmembrane region" description="Helical" evidence="5">
    <location>
        <begin position="6"/>
        <end position="30"/>
    </location>
</feature>
<evidence type="ECO:0000256" key="2">
    <source>
        <dbReference type="ARBA" id="ARBA00022679"/>
    </source>
</evidence>
<evidence type="ECO:0000313" key="7">
    <source>
        <dbReference type="EMBL" id="CAK8687853.1"/>
    </source>
</evidence>
<feature type="domain" description="Phospholipid/glycerol acyltransferase" evidence="6">
    <location>
        <begin position="80"/>
        <end position="202"/>
    </location>
</feature>
<keyword evidence="5" id="KW-1133">Transmembrane helix</keyword>
<dbReference type="SMART" id="SM00563">
    <property type="entry name" value="PlsC"/>
    <property type="match status" value="1"/>
</dbReference>
<keyword evidence="3" id="KW-0443">Lipid metabolism</keyword>
<feature type="transmembrane region" description="Helical" evidence="5">
    <location>
        <begin position="308"/>
        <end position="327"/>
    </location>
</feature>
<keyword evidence="5" id="KW-0812">Transmembrane</keyword>
<keyword evidence="4" id="KW-0012">Acyltransferase</keyword>
<dbReference type="Proteomes" id="UP001642483">
    <property type="component" value="Unassembled WGS sequence"/>
</dbReference>
<protein>
    <recommendedName>
        <fullName evidence="6">Phospholipid/glycerol acyltransferase domain-containing protein</fullName>
    </recommendedName>
</protein>
<feature type="transmembrane region" description="Helical" evidence="5">
    <location>
        <begin position="115"/>
        <end position="134"/>
    </location>
</feature>
<keyword evidence="3" id="KW-1208">Phospholipid metabolism</keyword>
<dbReference type="Pfam" id="PF01553">
    <property type="entry name" value="Acyltransferase"/>
    <property type="match status" value="1"/>
</dbReference>
<dbReference type="InterPro" id="IPR032098">
    <property type="entry name" value="Acyltransf_C"/>
</dbReference>
<dbReference type="InterPro" id="IPR002123">
    <property type="entry name" value="Plipid/glycerol_acylTrfase"/>
</dbReference>
<keyword evidence="2" id="KW-0808">Transferase</keyword>
<organism evidence="7 8">
    <name type="scientific">Clavelina lepadiformis</name>
    <name type="common">Light-bulb sea squirt</name>
    <name type="synonym">Ascidia lepadiformis</name>
    <dbReference type="NCBI Taxonomy" id="159417"/>
    <lineage>
        <taxon>Eukaryota</taxon>
        <taxon>Metazoa</taxon>
        <taxon>Chordata</taxon>
        <taxon>Tunicata</taxon>
        <taxon>Ascidiacea</taxon>
        <taxon>Aplousobranchia</taxon>
        <taxon>Clavelinidae</taxon>
        <taxon>Clavelina</taxon>
    </lineage>
</organism>
<dbReference type="EMBL" id="CAWYQH010000106">
    <property type="protein sequence ID" value="CAK8687853.1"/>
    <property type="molecule type" value="Genomic_DNA"/>
</dbReference>
<dbReference type="PANTHER" id="PTHR10983:SF24">
    <property type="entry name" value="1-ACYLGLYCEROL-3-PHOSPHATE O-ACYLTRANSFERASE 3, ISOFORM E-RELATED"/>
    <property type="match status" value="1"/>
</dbReference>
<evidence type="ECO:0000256" key="4">
    <source>
        <dbReference type="ARBA" id="ARBA00023315"/>
    </source>
</evidence>
<evidence type="ECO:0000256" key="3">
    <source>
        <dbReference type="ARBA" id="ARBA00023264"/>
    </source>
</evidence>
<feature type="transmembrane region" description="Helical" evidence="5">
    <location>
        <begin position="42"/>
        <end position="59"/>
    </location>
</feature>
<proteinExistence type="inferred from homology"/>
<evidence type="ECO:0000256" key="1">
    <source>
        <dbReference type="ARBA" id="ARBA00008655"/>
    </source>
</evidence>
<keyword evidence="8" id="KW-1185">Reference proteome</keyword>
<evidence type="ECO:0000259" key="6">
    <source>
        <dbReference type="SMART" id="SM00563"/>
    </source>
</evidence>
<comment type="caution">
    <text evidence="7">The sequence shown here is derived from an EMBL/GenBank/DDBJ whole genome shotgun (WGS) entry which is preliminary data.</text>
</comment>